<protein>
    <submittedName>
        <fullName evidence="1">Uncharacterized protein</fullName>
    </submittedName>
</protein>
<dbReference type="Proteomes" id="UP000631300">
    <property type="component" value="Unassembled WGS sequence"/>
</dbReference>
<reference evidence="1" key="2">
    <citation type="submission" date="2020-09" db="EMBL/GenBank/DDBJ databases">
        <authorList>
            <person name="Sun Q."/>
            <person name="Kim S."/>
        </authorList>
    </citation>
    <scope>NUCLEOTIDE SEQUENCE</scope>
    <source>
        <strain evidence="1">KCTC 22164</strain>
    </source>
</reference>
<dbReference type="AlphaFoldDB" id="A0A918JCT5"/>
<organism evidence="1 2">
    <name type="scientific">Alteromonas halophila</name>
    <dbReference type="NCBI Taxonomy" id="516698"/>
    <lineage>
        <taxon>Bacteria</taxon>
        <taxon>Pseudomonadati</taxon>
        <taxon>Pseudomonadota</taxon>
        <taxon>Gammaproteobacteria</taxon>
        <taxon>Alteromonadales</taxon>
        <taxon>Alteromonadaceae</taxon>
        <taxon>Alteromonas/Salinimonas group</taxon>
        <taxon>Alteromonas</taxon>
    </lineage>
</organism>
<evidence type="ECO:0000313" key="2">
    <source>
        <dbReference type="Proteomes" id="UP000631300"/>
    </source>
</evidence>
<evidence type="ECO:0000313" key="1">
    <source>
        <dbReference type="EMBL" id="GGW74581.1"/>
    </source>
</evidence>
<gene>
    <name evidence="1" type="ORF">GCM10007391_03220</name>
</gene>
<comment type="caution">
    <text evidence="1">The sequence shown here is derived from an EMBL/GenBank/DDBJ whole genome shotgun (WGS) entry which is preliminary data.</text>
</comment>
<keyword evidence="2" id="KW-1185">Reference proteome</keyword>
<reference evidence="1" key="1">
    <citation type="journal article" date="2014" name="Int. J. Syst. Evol. Microbiol.">
        <title>Complete genome sequence of Corynebacterium casei LMG S-19264T (=DSM 44701T), isolated from a smear-ripened cheese.</title>
        <authorList>
            <consortium name="US DOE Joint Genome Institute (JGI-PGF)"/>
            <person name="Walter F."/>
            <person name="Albersmeier A."/>
            <person name="Kalinowski J."/>
            <person name="Ruckert C."/>
        </authorList>
    </citation>
    <scope>NUCLEOTIDE SEQUENCE</scope>
    <source>
        <strain evidence="1">KCTC 22164</strain>
    </source>
</reference>
<dbReference type="EMBL" id="BMXP01000001">
    <property type="protein sequence ID" value="GGW74581.1"/>
    <property type="molecule type" value="Genomic_DNA"/>
</dbReference>
<proteinExistence type="predicted"/>
<name>A0A918JCT5_9ALTE</name>
<accession>A0A918JCT5</accession>
<sequence>MTSKSIPELLKRSLQSHLEDADLHEDEELQDIIGKLSSLSTKVAEAKAKALARRAKNKGG</sequence>
<dbReference type="RefSeq" id="WP_189403339.1">
    <property type="nucleotide sequence ID" value="NZ_BMXP01000001.1"/>
</dbReference>